<accession>A0ABQ5RFV4</accession>
<evidence type="ECO:0000313" key="1">
    <source>
        <dbReference type="EMBL" id="GLI30705.1"/>
    </source>
</evidence>
<dbReference type="RefSeq" id="WP_164736161.1">
    <property type="nucleotide sequence ID" value="NZ_BSDQ01000001.1"/>
</dbReference>
<evidence type="ECO:0000313" key="2">
    <source>
        <dbReference type="Proteomes" id="UP001144451"/>
    </source>
</evidence>
<reference evidence="1" key="1">
    <citation type="submission" date="2022-12" db="EMBL/GenBank/DDBJ databases">
        <title>Reference genome sequencing for broad-spectrum identification of bacterial and archaeal isolates by mass spectrometry.</title>
        <authorList>
            <person name="Sekiguchi Y."/>
            <person name="Tourlousse D.M."/>
        </authorList>
    </citation>
    <scope>NUCLEOTIDE SEQUENCE</scope>
    <source>
        <strain evidence="1">5-2</strain>
    </source>
</reference>
<gene>
    <name evidence="1" type="ORF">BCONGLO52_15460</name>
</gene>
<name>A0ABQ5RFV4_9MICO</name>
<proteinExistence type="predicted"/>
<organism evidence="1 2">
    <name type="scientific">Brachybacterium conglomeratum</name>
    <dbReference type="NCBI Taxonomy" id="47846"/>
    <lineage>
        <taxon>Bacteria</taxon>
        <taxon>Bacillati</taxon>
        <taxon>Actinomycetota</taxon>
        <taxon>Actinomycetes</taxon>
        <taxon>Micrococcales</taxon>
        <taxon>Dermabacteraceae</taxon>
        <taxon>Brachybacterium</taxon>
    </lineage>
</organism>
<keyword evidence="2" id="KW-1185">Reference proteome</keyword>
<dbReference type="Proteomes" id="UP001144451">
    <property type="component" value="Unassembled WGS sequence"/>
</dbReference>
<dbReference type="GeneID" id="78122724"/>
<sequence>MNSRRAAIWAWGESYPDLIVNDIGTYDGTTLLPDGSLVLQVDADGTWTISPS</sequence>
<protein>
    <submittedName>
        <fullName evidence="1">Uncharacterized protein</fullName>
    </submittedName>
</protein>
<dbReference type="EMBL" id="BSDQ01000001">
    <property type="protein sequence ID" value="GLI30705.1"/>
    <property type="molecule type" value="Genomic_DNA"/>
</dbReference>
<comment type="caution">
    <text evidence="1">The sequence shown here is derived from an EMBL/GenBank/DDBJ whole genome shotgun (WGS) entry which is preliminary data.</text>
</comment>